<evidence type="ECO:0000313" key="1">
    <source>
        <dbReference type="EMBL" id="CAE7369343.1"/>
    </source>
</evidence>
<reference evidence="1" key="1">
    <citation type="submission" date="2021-02" db="EMBL/GenBank/DDBJ databases">
        <authorList>
            <person name="Dougan E. K."/>
            <person name="Rhodes N."/>
            <person name="Thang M."/>
            <person name="Chan C."/>
        </authorList>
    </citation>
    <scope>NUCLEOTIDE SEQUENCE</scope>
</reference>
<dbReference type="Proteomes" id="UP000604046">
    <property type="component" value="Unassembled WGS sequence"/>
</dbReference>
<organism evidence="1 2">
    <name type="scientific">Symbiodinium natans</name>
    <dbReference type="NCBI Taxonomy" id="878477"/>
    <lineage>
        <taxon>Eukaryota</taxon>
        <taxon>Sar</taxon>
        <taxon>Alveolata</taxon>
        <taxon>Dinophyceae</taxon>
        <taxon>Suessiales</taxon>
        <taxon>Symbiodiniaceae</taxon>
        <taxon>Symbiodinium</taxon>
    </lineage>
</organism>
<keyword evidence="2" id="KW-1185">Reference proteome</keyword>
<gene>
    <name evidence="1" type="ORF">SNAT2548_LOCUS20123</name>
</gene>
<protein>
    <submittedName>
        <fullName evidence="1">Uncharacterized protein</fullName>
    </submittedName>
</protein>
<dbReference type="AlphaFoldDB" id="A0A812PNZ7"/>
<comment type="caution">
    <text evidence="1">The sequence shown here is derived from an EMBL/GenBank/DDBJ whole genome shotgun (WGS) entry which is preliminary data.</text>
</comment>
<name>A0A812PNZ7_9DINO</name>
<proteinExistence type="predicted"/>
<dbReference type="EMBL" id="CAJNDS010002201">
    <property type="protein sequence ID" value="CAE7369343.1"/>
    <property type="molecule type" value="Genomic_DNA"/>
</dbReference>
<dbReference type="OrthoDB" id="424326at2759"/>
<evidence type="ECO:0000313" key="2">
    <source>
        <dbReference type="Proteomes" id="UP000604046"/>
    </source>
</evidence>
<accession>A0A812PNZ7</accession>
<sequence>MTEDDAKARDVYPGAQVRIHSLQSAMGAKLNGCEGVVETWNAATCRWNVRIAGVGVKSIRDEHLEQLNPGASGAPKAPASTTGTDTIAIYRLLCKDGVTAVHESDFQAVVQRLLPQSEEQHKKLLWLLPKCPDGKVDIPEALSQLEKGFEQTAQPGTTLAGGIGRAPVGMAGGPPVPLVPGPLNPAQGGRPRNTGQLAQEILSFM</sequence>